<proteinExistence type="predicted"/>
<reference evidence="1 2" key="1">
    <citation type="submission" date="2019-08" db="EMBL/GenBank/DDBJ databases">
        <title>Complete genome sequence of Candidatus Uab amorphum.</title>
        <authorList>
            <person name="Shiratori T."/>
            <person name="Suzuki S."/>
            <person name="Kakizawa Y."/>
            <person name="Ishida K."/>
        </authorList>
    </citation>
    <scope>NUCLEOTIDE SEQUENCE [LARGE SCALE GENOMIC DNA]</scope>
    <source>
        <strain evidence="1 2">SRT547</strain>
    </source>
</reference>
<evidence type="ECO:0000313" key="1">
    <source>
        <dbReference type="EMBL" id="BBM88063.1"/>
    </source>
</evidence>
<protein>
    <submittedName>
        <fullName evidence="1">Uncharacterized protein</fullName>
    </submittedName>
</protein>
<sequence>MLLSSKKHKAIALMTTIGVLLVLSTTGVTFVRLSIMERQSSQNYTDKVATRLYAFAGLDHAIAVLIEEASEKGFNDIQDVPWRFPHDESVDIREAMSENFPLDPGQGTGVSIEEGIALAIRYSGLLKESDFTLDSYSLKIIDTSTQINLNSHIALPQSGVPGNQQPSNVTLNRIVRNLAVNCGFSGVDATTIADALIDVNFAPFYTDITQPLPRRWQSMEDVLSVINSLPLSVSTVDEQRFINRITTDSWVDDRTSRAININPNTDAIPTFVGEARSPININLASREVLSSVLQGLQAAPVIIDNSAIVRQSSNEGSVSSGDIFDETNIESLPVRITLNLIPDKAAADAIADQIISFRALRPFKNWNGLYKFIDGQLTVGVELPLDADIIERLHPNPTSPEITDQNLGTTIWEQICRDALKANFNPNNVDNRFNPNNNAFLRVTKGDLFSNTTLQGSHTTEFSFSSMGVYEITSLGQMAHANLGIVAQTIIESNVSIMEILQHTTQRDFEDTTLVSPSFSNTTSFPAVIKNLNWQPEEHVGRIEPEVRSTTPAGALFTSNFAVSRAGTPTLPNSSSQRFLTFPGGLQDMSIGTNIRDPQNNIVNDGIFSDIRQVSDPAQLRYHSVPAMPAGVVRGENTTAGAQISYYQGTMEFWVKLTESSNTQLGSALVSATFINPNPPYNPEEGDLTNQANSEGVQFYIFKNTLGELRFSRLYFCITFDESQNPIGTHFTTNADGWDIPNDVWQPQRLANGFRFPIPRQDVVVRANDLNWEAHTWHHIVVSWSNINPDTPLQITIDGEEKETAIQNIDFTPGNLDDPEFCLLNERAPRDCFNIGGFFRPQVDAARGLFKFANNVHFSANGTISNIRTFANPGTVVELNNRFENTASFTHTFVIPRKSSLGTLHWSSYPDKSDNGASVNVTTTIKNAAGNTVANFTEPTDIDTAGFDGDGLPMDSTNVEEGFQVEYTVDFNKSGNDVPVLDDVQLRIIRVAFLEIKEVL</sequence>
<dbReference type="Proteomes" id="UP000326354">
    <property type="component" value="Chromosome"/>
</dbReference>
<dbReference type="AlphaFoldDB" id="A0A5S9ITX4"/>
<dbReference type="KEGG" id="uam:UABAM_06479"/>
<dbReference type="EMBL" id="AP019860">
    <property type="protein sequence ID" value="BBM88063.1"/>
    <property type="molecule type" value="Genomic_DNA"/>
</dbReference>
<organism evidence="1 2">
    <name type="scientific">Uabimicrobium amorphum</name>
    <dbReference type="NCBI Taxonomy" id="2596890"/>
    <lineage>
        <taxon>Bacteria</taxon>
        <taxon>Pseudomonadati</taxon>
        <taxon>Planctomycetota</taxon>
        <taxon>Candidatus Uabimicrobiia</taxon>
        <taxon>Candidatus Uabimicrobiales</taxon>
        <taxon>Candidatus Uabimicrobiaceae</taxon>
        <taxon>Candidatus Uabimicrobium</taxon>
    </lineage>
</organism>
<evidence type="ECO:0000313" key="2">
    <source>
        <dbReference type="Proteomes" id="UP000326354"/>
    </source>
</evidence>
<gene>
    <name evidence="1" type="ORF">UABAM_06479</name>
</gene>
<keyword evidence="2" id="KW-1185">Reference proteome</keyword>
<dbReference type="RefSeq" id="WP_151972204.1">
    <property type="nucleotide sequence ID" value="NZ_AP019860.1"/>
</dbReference>
<name>A0A5S9ITX4_UABAM</name>
<accession>A0A5S9ITX4</accession>